<evidence type="ECO:0000256" key="1">
    <source>
        <dbReference type="PROSITE-ProRule" id="PRU00047"/>
    </source>
</evidence>
<evidence type="ECO:0000259" key="2">
    <source>
        <dbReference type="PROSITE" id="PS50158"/>
    </source>
</evidence>
<keyword evidence="1" id="KW-0862">Zinc</keyword>
<dbReference type="Ensembl" id="ENSCCRT00000062037.2">
    <property type="protein sequence ID" value="ENSCCRP00000057235.2"/>
    <property type="gene ID" value="ENSCCRG00000030679.2"/>
</dbReference>
<protein>
    <recommendedName>
        <fullName evidence="2">CCHC-type domain-containing protein</fullName>
    </recommendedName>
</protein>
<dbReference type="Gene3D" id="2.40.70.10">
    <property type="entry name" value="Acid Proteases"/>
    <property type="match status" value="1"/>
</dbReference>
<dbReference type="Pfam" id="PF20846">
    <property type="entry name" value="PNMA_N"/>
    <property type="match status" value="1"/>
</dbReference>
<dbReference type="SMART" id="SM00343">
    <property type="entry name" value="ZnF_C2HC"/>
    <property type="match status" value="1"/>
</dbReference>
<dbReference type="PROSITE" id="PS50158">
    <property type="entry name" value="ZF_CCHC"/>
    <property type="match status" value="1"/>
</dbReference>
<dbReference type="GO" id="GO:0006508">
    <property type="term" value="P:proteolysis"/>
    <property type="evidence" value="ECO:0007669"/>
    <property type="project" value="InterPro"/>
</dbReference>
<reference evidence="3" key="1">
    <citation type="submission" date="2025-08" db="UniProtKB">
        <authorList>
            <consortium name="Ensembl"/>
        </authorList>
    </citation>
    <scope>IDENTIFICATION</scope>
</reference>
<dbReference type="PANTHER" id="PTHR23095:SF51">
    <property type="entry name" value="PARANEOPLASTIC ANTIGEN MA1 HOMOLOG-RELATED"/>
    <property type="match status" value="1"/>
</dbReference>
<dbReference type="GeneTree" id="ENSGT01030000234522"/>
<evidence type="ECO:0000313" key="3">
    <source>
        <dbReference type="Ensembl" id="ENSCCRP00000057235.2"/>
    </source>
</evidence>
<accession>A0A8C1D4Z5</accession>
<dbReference type="Pfam" id="PF14893">
    <property type="entry name" value="PNMA"/>
    <property type="match status" value="1"/>
</dbReference>
<dbReference type="CDD" id="cd00303">
    <property type="entry name" value="retropepsin_like"/>
    <property type="match status" value="1"/>
</dbReference>
<dbReference type="InterPro" id="IPR048271">
    <property type="entry name" value="PNMA_N"/>
</dbReference>
<dbReference type="PROSITE" id="PS00141">
    <property type="entry name" value="ASP_PROTEASE"/>
    <property type="match status" value="1"/>
</dbReference>
<dbReference type="InterPro" id="IPR026523">
    <property type="entry name" value="PNMA"/>
</dbReference>
<dbReference type="InterPro" id="IPR001878">
    <property type="entry name" value="Znf_CCHC"/>
</dbReference>
<proteinExistence type="predicted"/>
<dbReference type="Proteomes" id="UP001108240">
    <property type="component" value="Unplaced"/>
</dbReference>
<dbReference type="SUPFAM" id="SSF50630">
    <property type="entry name" value="Acid proteases"/>
    <property type="match status" value="1"/>
</dbReference>
<sequence>MDFPKEVTLEELRGWCKGESLRDHAVMVLIPEDLEIMQIEETMQTIKCLGRVRVRGRIFRENLKCFLVLCETKEKIDPNLVPPEVLPVSGTEPWKIVILSGEDCAEKVQNPFQNDKTIIEDSQAMFSSAVSTNSSPDAIIRAVGDLLEKTGRTSSETGGYRRLRVFSGTIPTPSGEEQFEHWMEQAWLMVEESEGTVRVKKRRIMESLRGPALEIVKVVRDAETDVTPEKYLDALERAFGSAESGDDLYFAFRLLQQLAGEKLSDFLRRLERALTKVVQREGIPADLRDRVRVEQLLRGAVGADMKLLHLRLRERKTKPPNFLMLLSEIRAEEEYETSRAKLKTRFATMITKSQIAVDCKSTSSPNSLQRKVTGKDSREDGVSSLTLKYFCYNCGEDGHIAPRCQNSENKDKVIQKLIRSNRKMKWGQKEMPSETEKSNTSCSAKKSVVSSVGEKPIPEGLIGPPTTVQLLINGQPWSALLDSGSQVTIIFEKWYRKYLSEVPVHPVSGLAVWGLSGSSYPYIGHVEVDIEFQEKAIGGAESLSVLALISPGPTSPDQTAVIIGTNASLFTRLAQICKESTGTDIAHTLGIQVEHYF</sequence>
<keyword evidence="1" id="KW-0479">Metal-binding</keyword>
<dbReference type="GO" id="GO:0003676">
    <property type="term" value="F:nucleic acid binding"/>
    <property type="evidence" value="ECO:0007669"/>
    <property type="project" value="InterPro"/>
</dbReference>
<dbReference type="InterPro" id="IPR048270">
    <property type="entry name" value="PNMA_C"/>
</dbReference>
<dbReference type="SUPFAM" id="SSF57756">
    <property type="entry name" value="Retrovirus zinc finger-like domains"/>
    <property type="match status" value="1"/>
</dbReference>
<dbReference type="GO" id="GO:0004190">
    <property type="term" value="F:aspartic-type endopeptidase activity"/>
    <property type="evidence" value="ECO:0007669"/>
    <property type="project" value="InterPro"/>
</dbReference>
<evidence type="ECO:0000313" key="4">
    <source>
        <dbReference type="Proteomes" id="UP001108240"/>
    </source>
</evidence>
<dbReference type="GO" id="GO:0008270">
    <property type="term" value="F:zinc ion binding"/>
    <property type="evidence" value="ECO:0007669"/>
    <property type="project" value="UniProtKB-KW"/>
</dbReference>
<feature type="domain" description="CCHC-type" evidence="2">
    <location>
        <begin position="391"/>
        <end position="406"/>
    </location>
</feature>
<dbReference type="OMA" id="CLKERRN"/>
<dbReference type="InterPro" id="IPR001969">
    <property type="entry name" value="Aspartic_peptidase_AS"/>
</dbReference>
<organism evidence="3 4">
    <name type="scientific">Cyprinus carpio carpio</name>
    <dbReference type="NCBI Taxonomy" id="630221"/>
    <lineage>
        <taxon>Eukaryota</taxon>
        <taxon>Metazoa</taxon>
        <taxon>Chordata</taxon>
        <taxon>Craniata</taxon>
        <taxon>Vertebrata</taxon>
        <taxon>Euteleostomi</taxon>
        <taxon>Actinopterygii</taxon>
        <taxon>Neopterygii</taxon>
        <taxon>Teleostei</taxon>
        <taxon>Ostariophysi</taxon>
        <taxon>Cypriniformes</taxon>
        <taxon>Cyprinidae</taxon>
        <taxon>Cyprininae</taxon>
        <taxon>Cyprinus</taxon>
    </lineage>
</organism>
<keyword evidence="1" id="KW-0863">Zinc-finger</keyword>
<reference evidence="3" key="2">
    <citation type="submission" date="2025-09" db="UniProtKB">
        <authorList>
            <consortium name="Ensembl"/>
        </authorList>
    </citation>
    <scope>IDENTIFICATION</scope>
</reference>
<dbReference type="AlphaFoldDB" id="A0A8C1D4Z5"/>
<name>A0A8C1D4Z5_CYPCA</name>
<dbReference type="InterPro" id="IPR021109">
    <property type="entry name" value="Peptidase_aspartic_dom_sf"/>
</dbReference>
<keyword evidence="4" id="KW-1185">Reference proteome</keyword>
<dbReference type="PANTHER" id="PTHR23095">
    <property type="entry name" value="PARANEOPLASTIC ANTIGEN"/>
    <property type="match status" value="1"/>
</dbReference>
<dbReference type="InterPro" id="IPR036875">
    <property type="entry name" value="Znf_CCHC_sf"/>
</dbReference>